<dbReference type="OrthoDB" id="4642857at2759"/>
<accession>A0A067T3C1</accession>
<organism evidence="8 9">
    <name type="scientific">Galerina marginata (strain CBS 339.88)</name>
    <dbReference type="NCBI Taxonomy" id="685588"/>
    <lineage>
        <taxon>Eukaryota</taxon>
        <taxon>Fungi</taxon>
        <taxon>Dikarya</taxon>
        <taxon>Basidiomycota</taxon>
        <taxon>Agaricomycotina</taxon>
        <taxon>Agaricomycetes</taxon>
        <taxon>Agaricomycetidae</taxon>
        <taxon>Agaricales</taxon>
        <taxon>Agaricineae</taxon>
        <taxon>Strophariaceae</taxon>
        <taxon>Galerina</taxon>
    </lineage>
</organism>
<sequence>MITLKKSALLVVIVSLGPAAKAVTFDYRFYNNSGCDHASPSQDIFPLAGRGAQDQCLSAPPINNWNAIELDNPINTGGLVLITFCDMNCQGARSSEQNNSNCFHPAPNCFIGSFSVNETTSGVGNSSSSQSSSSLFTQSSNTSTSNPSTVTVTQISFDVGSSSSTPSQSSGTPKSKISTGTIIGGVIGGVLLIAGFVFIPFFLLRQPRKRQLVSPFYIPELVAPFRPSPAPTTFDEVQMTGESVGADHTTGAPVFVSSYGEHISPL</sequence>
<feature type="signal peptide" evidence="7">
    <location>
        <begin position="1"/>
        <end position="22"/>
    </location>
</feature>
<evidence type="ECO:0000313" key="8">
    <source>
        <dbReference type="EMBL" id="KDR77636.1"/>
    </source>
</evidence>
<protein>
    <recommendedName>
        <fullName evidence="10">Mid2 domain-containing protein</fullName>
    </recommendedName>
</protein>
<dbReference type="PANTHER" id="PTHR15549:SF26">
    <property type="entry name" value="AXIAL BUDDING PATTERN PROTEIN 2-RELATED"/>
    <property type="match status" value="1"/>
</dbReference>
<dbReference type="InterPro" id="IPR051694">
    <property type="entry name" value="Immunoregulatory_rcpt-like"/>
</dbReference>
<name>A0A067T3C1_GALM3</name>
<feature type="region of interest" description="Disordered" evidence="5">
    <location>
        <begin position="122"/>
        <end position="148"/>
    </location>
</feature>
<keyword evidence="4 6" id="KW-0472">Membrane</keyword>
<feature type="chain" id="PRO_5001646481" description="Mid2 domain-containing protein" evidence="7">
    <location>
        <begin position="23"/>
        <end position="266"/>
    </location>
</feature>
<evidence type="ECO:0000256" key="7">
    <source>
        <dbReference type="SAM" id="SignalP"/>
    </source>
</evidence>
<gene>
    <name evidence="8" type="ORF">GALMADRAFT_138713</name>
</gene>
<dbReference type="HOGENOM" id="CLU_081355_0_0_1"/>
<proteinExistence type="predicted"/>
<dbReference type="GO" id="GO:0016020">
    <property type="term" value="C:membrane"/>
    <property type="evidence" value="ECO:0007669"/>
    <property type="project" value="UniProtKB-SubCell"/>
</dbReference>
<dbReference type="GO" id="GO:0071944">
    <property type="term" value="C:cell periphery"/>
    <property type="evidence" value="ECO:0007669"/>
    <property type="project" value="UniProtKB-ARBA"/>
</dbReference>
<evidence type="ECO:0000256" key="1">
    <source>
        <dbReference type="ARBA" id="ARBA00004167"/>
    </source>
</evidence>
<dbReference type="Proteomes" id="UP000027222">
    <property type="component" value="Unassembled WGS sequence"/>
</dbReference>
<evidence type="ECO:0000256" key="4">
    <source>
        <dbReference type="ARBA" id="ARBA00023136"/>
    </source>
</evidence>
<evidence type="ECO:0000256" key="3">
    <source>
        <dbReference type="ARBA" id="ARBA00022989"/>
    </source>
</evidence>
<evidence type="ECO:0000256" key="6">
    <source>
        <dbReference type="SAM" id="Phobius"/>
    </source>
</evidence>
<keyword evidence="2 6" id="KW-0812">Transmembrane</keyword>
<evidence type="ECO:0000256" key="5">
    <source>
        <dbReference type="SAM" id="MobiDB-lite"/>
    </source>
</evidence>
<dbReference type="AlphaFoldDB" id="A0A067T3C1"/>
<dbReference type="PANTHER" id="PTHR15549">
    <property type="entry name" value="PAIRED IMMUNOGLOBULIN-LIKE TYPE 2 RECEPTOR"/>
    <property type="match status" value="1"/>
</dbReference>
<dbReference type="EMBL" id="KL142376">
    <property type="protein sequence ID" value="KDR77636.1"/>
    <property type="molecule type" value="Genomic_DNA"/>
</dbReference>
<keyword evidence="7" id="KW-0732">Signal</keyword>
<feature type="transmembrane region" description="Helical" evidence="6">
    <location>
        <begin position="182"/>
        <end position="204"/>
    </location>
</feature>
<comment type="subcellular location">
    <subcellularLocation>
        <location evidence="1">Membrane</location>
        <topology evidence="1">Single-pass membrane protein</topology>
    </subcellularLocation>
</comment>
<keyword evidence="9" id="KW-1185">Reference proteome</keyword>
<evidence type="ECO:0000256" key="2">
    <source>
        <dbReference type="ARBA" id="ARBA00022692"/>
    </source>
</evidence>
<evidence type="ECO:0000313" key="9">
    <source>
        <dbReference type="Proteomes" id="UP000027222"/>
    </source>
</evidence>
<keyword evidence="3 6" id="KW-1133">Transmembrane helix</keyword>
<reference evidence="9" key="1">
    <citation type="journal article" date="2014" name="Proc. Natl. Acad. Sci. U.S.A.">
        <title>Extensive sampling of basidiomycete genomes demonstrates inadequacy of the white-rot/brown-rot paradigm for wood decay fungi.</title>
        <authorList>
            <person name="Riley R."/>
            <person name="Salamov A.A."/>
            <person name="Brown D.W."/>
            <person name="Nagy L.G."/>
            <person name="Floudas D."/>
            <person name="Held B.W."/>
            <person name="Levasseur A."/>
            <person name="Lombard V."/>
            <person name="Morin E."/>
            <person name="Otillar R."/>
            <person name="Lindquist E.A."/>
            <person name="Sun H."/>
            <person name="LaButti K.M."/>
            <person name="Schmutz J."/>
            <person name="Jabbour D."/>
            <person name="Luo H."/>
            <person name="Baker S.E."/>
            <person name="Pisabarro A.G."/>
            <person name="Walton J.D."/>
            <person name="Blanchette R.A."/>
            <person name="Henrissat B."/>
            <person name="Martin F."/>
            <person name="Cullen D."/>
            <person name="Hibbett D.S."/>
            <person name="Grigoriev I.V."/>
        </authorList>
    </citation>
    <scope>NUCLEOTIDE SEQUENCE [LARGE SCALE GENOMIC DNA]</scope>
    <source>
        <strain evidence="9">CBS 339.88</strain>
    </source>
</reference>
<evidence type="ECO:0008006" key="10">
    <source>
        <dbReference type="Google" id="ProtNLM"/>
    </source>
</evidence>